<evidence type="ECO:0000313" key="2">
    <source>
        <dbReference type="WBParaSite" id="JU765_v2.g19017.t1"/>
    </source>
</evidence>
<name>A0AC34QT13_9BILA</name>
<sequence>MEIHVKPCRPTASIIRLKTKNPGLKYLFYSFLPILSILFLFLLFYFFPKKPELKKPPPFYHFPSTKNLNCSLIFDKTLEAEIYRKNLSENRLIYHDDPNLLSDCDSIKKRGGFFPDVALTKDEQNFPIAFARIVYKDYYFLETQLKIEYAPQNSFCYFIDSKASNLFKKQMQNLTKCFDNVFIAKNELDIKSEGHNMTLAHLSCLRLLRNRQWKYVILLQNHDVRIKTNAEIVKILKIYNGANDIAANQPGKHTWDQFLNWTIGGLQLFNYHAFNDIHHSKNLELTKSLVQVSISRAAVDFVFDELNVELFIRQLERKGFGVDELFWATLNVDETINLPGGFTRQCLEQNFSSKTSTRLTVWIKERTPSIPCKSGYFRRWICVFGIEDLPNLIDAPQFYANKLMSEFDFAAVTCLQEKIYNRTFFGNEATLNVQDYEILPHVRYHKQRVKNVHVNDFECEMSET</sequence>
<dbReference type="Proteomes" id="UP000887576">
    <property type="component" value="Unplaced"/>
</dbReference>
<accession>A0AC34QT13</accession>
<reference evidence="2" key="1">
    <citation type="submission" date="2022-11" db="UniProtKB">
        <authorList>
            <consortium name="WormBaseParasite"/>
        </authorList>
    </citation>
    <scope>IDENTIFICATION</scope>
</reference>
<dbReference type="WBParaSite" id="JU765_v2.g19017.t1">
    <property type="protein sequence ID" value="JU765_v2.g19017.t1"/>
    <property type="gene ID" value="JU765_v2.g19017"/>
</dbReference>
<proteinExistence type="predicted"/>
<protein>
    <submittedName>
        <fullName evidence="2">Uncharacterized protein</fullName>
    </submittedName>
</protein>
<evidence type="ECO:0000313" key="1">
    <source>
        <dbReference type="Proteomes" id="UP000887576"/>
    </source>
</evidence>
<organism evidence="1 2">
    <name type="scientific">Panagrolaimus sp. JU765</name>
    <dbReference type="NCBI Taxonomy" id="591449"/>
    <lineage>
        <taxon>Eukaryota</taxon>
        <taxon>Metazoa</taxon>
        <taxon>Ecdysozoa</taxon>
        <taxon>Nematoda</taxon>
        <taxon>Chromadorea</taxon>
        <taxon>Rhabditida</taxon>
        <taxon>Tylenchina</taxon>
        <taxon>Panagrolaimomorpha</taxon>
        <taxon>Panagrolaimoidea</taxon>
        <taxon>Panagrolaimidae</taxon>
        <taxon>Panagrolaimus</taxon>
    </lineage>
</organism>